<dbReference type="AlphaFoldDB" id="I1D7H9"/>
<protein>
    <recommendedName>
        <fullName evidence="3">GTPase</fullName>
    </recommendedName>
</protein>
<sequence length="423" mass="45297">MNLADRAWSLLSRAQEVYADNPRASNWLRKHLTRLGEPVRLAVVGEAGSGKTTLVAALTGDADRGGVPNAPKSWRHVTAGRAWPELLVLDASLPEQHSTARVVESMGVEADAVLYLLGPHDADTASLRALHEWCVPELAPVNALAVLARADELGGGRVDALTSARQVARRWARESPVVESCQDVVAVAGLLARAARTLRREEFEMLAALAAVPKAELEPLLLSVDRFGSEPRRAELLARFGLFGIRLATTLIRNGIGTPQALTAELCRRSGLDALGEAVSVYFTDRAPVLKARSALLGLGVMLRREPRPSAAPLVTELERTLMGAHEFAELRLFAALRTGRVSLPGELGEEAARLVGGYGDTPRARLAPEAAGEASEPVLRQAAAEALRSWRSYAENPVLSSTERQAAATVVRTCEALLTGPL</sequence>
<dbReference type="eggNOG" id="COG1100">
    <property type="taxonomic scope" value="Bacteria"/>
</dbReference>
<organism evidence="1 2">
    <name type="scientific">Saccharomonospora glauca K62</name>
    <dbReference type="NCBI Taxonomy" id="928724"/>
    <lineage>
        <taxon>Bacteria</taxon>
        <taxon>Bacillati</taxon>
        <taxon>Actinomycetota</taxon>
        <taxon>Actinomycetes</taxon>
        <taxon>Pseudonocardiales</taxon>
        <taxon>Pseudonocardiaceae</taxon>
        <taxon>Saccharomonospora</taxon>
    </lineage>
</organism>
<evidence type="ECO:0000313" key="2">
    <source>
        <dbReference type="Proteomes" id="UP000005087"/>
    </source>
</evidence>
<proteinExistence type="predicted"/>
<dbReference type="SUPFAM" id="SSF52540">
    <property type="entry name" value="P-loop containing nucleoside triphosphate hydrolases"/>
    <property type="match status" value="1"/>
</dbReference>
<evidence type="ECO:0008006" key="3">
    <source>
        <dbReference type="Google" id="ProtNLM"/>
    </source>
</evidence>
<dbReference type="OrthoDB" id="4379468at2"/>
<dbReference type="Proteomes" id="UP000005087">
    <property type="component" value="Chromosome"/>
</dbReference>
<gene>
    <name evidence="1" type="ORF">SacglDRAFT_04065</name>
</gene>
<dbReference type="InterPro" id="IPR027417">
    <property type="entry name" value="P-loop_NTPase"/>
</dbReference>
<dbReference type="HOGENOM" id="CLU_031445_2_0_11"/>
<keyword evidence="2" id="KW-1185">Reference proteome</keyword>
<accession>I1D7H9</accession>
<reference evidence="1 2" key="1">
    <citation type="submission" date="2011-09" db="EMBL/GenBank/DDBJ databases">
        <authorList>
            <consortium name="US DOE Joint Genome Institute (JGI-PGF)"/>
            <person name="Lucas S."/>
            <person name="Han J."/>
            <person name="Lapidus A."/>
            <person name="Cheng J.-F."/>
            <person name="Goodwin L."/>
            <person name="Pitluck S."/>
            <person name="Peters L."/>
            <person name="Land M.L."/>
            <person name="Hauser L."/>
            <person name="Brambilla E."/>
            <person name="Klenk H.-P."/>
            <person name="Woyke T.J."/>
        </authorList>
    </citation>
    <scope>NUCLEOTIDE SEQUENCE [LARGE SCALE GENOMIC DNA]</scope>
    <source>
        <strain evidence="1 2">K62</strain>
    </source>
</reference>
<evidence type="ECO:0000313" key="1">
    <source>
        <dbReference type="EMBL" id="EIF00904.1"/>
    </source>
</evidence>
<reference evidence="2" key="2">
    <citation type="submission" date="2012-01" db="EMBL/GenBank/DDBJ databases">
        <title>Noncontiguous Finished sequence of chromosome of Saccharomonospora glauca K62.</title>
        <authorList>
            <consortium name="US DOE Joint Genome Institute"/>
            <person name="Lucas S."/>
            <person name="Han J."/>
            <person name="Lapidus A."/>
            <person name="Cheng J.-F."/>
            <person name="Goodwin L."/>
            <person name="Pitluck S."/>
            <person name="Peters L."/>
            <person name="Mikhailova N."/>
            <person name="Held B."/>
            <person name="Detter J.C."/>
            <person name="Han C."/>
            <person name="Tapia R."/>
            <person name="Land M."/>
            <person name="Hauser L."/>
            <person name="Kyrpides N."/>
            <person name="Ivanova N."/>
            <person name="Pagani I."/>
            <person name="Brambilla E.-M."/>
            <person name="Klenk H.-P."/>
            <person name="Woyke T."/>
        </authorList>
    </citation>
    <scope>NUCLEOTIDE SEQUENCE [LARGE SCALE GENOMIC DNA]</scope>
    <source>
        <strain evidence="2">K62</strain>
    </source>
</reference>
<dbReference type="RefSeq" id="WP_005466754.1">
    <property type="nucleotide sequence ID" value="NZ_CM001484.1"/>
</dbReference>
<name>I1D7H9_9PSEU</name>
<dbReference type="STRING" id="928724.SacglDRAFT_04065"/>
<dbReference type="EMBL" id="CM001484">
    <property type="protein sequence ID" value="EIF00904.1"/>
    <property type="molecule type" value="Genomic_DNA"/>
</dbReference>
<dbReference type="Gene3D" id="3.40.50.300">
    <property type="entry name" value="P-loop containing nucleotide triphosphate hydrolases"/>
    <property type="match status" value="1"/>
</dbReference>